<dbReference type="eggNOG" id="KOG3638">
    <property type="taxonomic scope" value="Eukaryota"/>
</dbReference>
<evidence type="ECO:0000313" key="6">
    <source>
        <dbReference type="Proteomes" id="UP000095285"/>
    </source>
</evidence>
<keyword evidence="6" id="KW-1185">Reference proteome</keyword>
<dbReference type="GO" id="GO:0005576">
    <property type="term" value="C:extracellular region"/>
    <property type="evidence" value="ECO:0007669"/>
    <property type="project" value="UniProtKB-SubCell"/>
</dbReference>
<dbReference type="PANTHER" id="PTHR46706">
    <property type="entry name" value="PROTEIN QUA-1-RELATED"/>
    <property type="match status" value="1"/>
</dbReference>
<evidence type="ECO:0000256" key="2">
    <source>
        <dbReference type="ARBA" id="ARBA00022473"/>
    </source>
</evidence>
<dbReference type="InterPro" id="IPR036844">
    <property type="entry name" value="Hint_dom_sf"/>
</dbReference>
<evidence type="ECO:0000256" key="1">
    <source>
        <dbReference type="ARBA" id="ARBA00004239"/>
    </source>
</evidence>
<dbReference type="PRINTS" id="PR00632">
    <property type="entry name" value="SONICHHOG"/>
</dbReference>
<dbReference type="InterPro" id="IPR001657">
    <property type="entry name" value="Hedgehog"/>
</dbReference>
<evidence type="ECO:0000313" key="7">
    <source>
        <dbReference type="WBParaSite" id="EN70_1301"/>
    </source>
</evidence>
<feature type="domain" description="Hint" evidence="4">
    <location>
        <begin position="495"/>
        <end position="539"/>
    </location>
</feature>
<dbReference type="SMART" id="SM00305">
    <property type="entry name" value="HintC"/>
    <property type="match status" value="1"/>
</dbReference>
<dbReference type="InterPro" id="IPR003586">
    <property type="entry name" value="Hint_dom_C"/>
</dbReference>
<organism evidence="6 7">
    <name type="scientific">Loa loa</name>
    <name type="common">Eye worm</name>
    <name type="synonym">Filaria loa</name>
    <dbReference type="NCBI Taxonomy" id="7209"/>
    <lineage>
        <taxon>Eukaryota</taxon>
        <taxon>Metazoa</taxon>
        <taxon>Ecdysozoa</taxon>
        <taxon>Nematoda</taxon>
        <taxon>Chromadorea</taxon>
        <taxon>Rhabditida</taxon>
        <taxon>Spirurina</taxon>
        <taxon>Spiruromorpha</taxon>
        <taxon>Filarioidea</taxon>
        <taxon>Onchocercidae</taxon>
        <taxon>Loa</taxon>
    </lineage>
</organism>
<dbReference type="PROSITE" id="PS50817">
    <property type="entry name" value="INTEIN_N_TER"/>
    <property type="match status" value="1"/>
</dbReference>
<reference evidence="6" key="1">
    <citation type="submission" date="2012-04" db="EMBL/GenBank/DDBJ databases">
        <title>The Genome Sequence of Loa loa.</title>
        <authorList>
            <consortium name="The Broad Institute Genome Sequencing Platform"/>
            <consortium name="Broad Institute Genome Sequencing Center for Infectious Disease"/>
            <person name="Nutman T.B."/>
            <person name="Fink D.L."/>
            <person name="Russ C."/>
            <person name="Young S."/>
            <person name="Zeng Q."/>
            <person name="Gargeya S."/>
            <person name="Alvarado L."/>
            <person name="Berlin A."/>
            <person name="Chapman S.B."/>
            <person name="Chen Z."/>
            <person name="Freedman E."/>
            <person name="Gellesch M."/>
            <person name="Goldberg J."/>
            <person name="Griggs A."/>
            <person name="Gujja S."/>
            <person name="Heilman E.R."/>
            <person name="Heiman D."/>
            <person name="Howarth C."/>
            <person name="Mehta T."/>
            <person name="Neiman D."/>
            <person name="Pearson M."/>
            <person name="Roberts A."/>
            <person name="Saif S."/>
            <person name="Shea T."/>
            <person name="Shenoy N."/>
            <person name="Sisk P."/>
            <person name="Stolte C."/>
            <person name="Sykes S."/>
            <person name="White J."/>
            <person name="Yandava C."/>
            <person name="Haas B."/>
            <person name="Henn M.R."/>
            <person name="Nusbaum C."/>
            <person name="Birren B."/>
        </authorList>
    </citation>
    <scope>NUCLEOTIDE SEQUENCE [LARGE SCALE GENOMIC DNA]</scope>
</reference>
<dbReference type="Proteomes" id="UP000095285">
    <property type="component" value="Unassembled WGS sequence"/>
</dbReference>
<evidence type="ECO:0000259" key="5">
    <source>
        <dbReference type="SMART" id="SM00306"/>
    </source>
</evidence>
<accession>A0A1I7VDE1</accession>
<dbReference type="GO" id="GO:0016539">
    <property type="term" value="P:intein-mediated protein splicing"/>
    <property type="evidence" value="ECO:0007669"/>
    <property type="project" value="InterPro"/>
</dbReference>
<dbReference type="GO" id="GO:0048731">
    <property type="term" value="P:system development"/>
    <property type="evidence" value="ECO:0007669"/>
    <property type="project" value="UniProtKB-ARBA"/>
</dbReference>
<dbReference type="PANTHER" id="PTHR46706:SF12">
    <property type="entry name" value="PROTEIN QUA-1-RELATED"/>
    <property type="match status" value="1"/>
</dbReference>
<feature type="domain" description="Hint" evidence="5">
    <location>
        <begin position="415"/>
        <end position="492"/>
    </location>
</feature>
<dbReference type="InterPro" id="IPR052140">
    <property type="entry name" value="Dev_Signal_Hedgehog-like"/>
</dbReference>
<dbReference type="InterPro" id="IPR001767">
    <property type="entry name" value="Hedgehog_Hint"/>
</dbReference>
<evidence type="ECO:0000259" key="4">
    <source>
        <dbReference type="SMART" id="SM00305"/>
    </source>
</evidence>
<dbReference type="AlphaFoldDB" id="A0A1I7VDE1"/>
<dbReference type="GO" id="GO:0007267">
    <property type="term" value="P:cell-cell signaling"/>
    <property type="evidence" value="ECO:0007669"/>
    <property type="project" value="InterPro"/>
</dbReference>
<dbReference type="Gene3D" id="2.170.16.10">
    <property type="entry name" value="Hedgehog/Intein (Hint) domain"/>
    <property type="match status" value="2"/>
</dbReference>
<dbReference type="InterPro" id="IPR006141">
    <property type="entry name" value="Intein_N"/>
</dbReference>
<name>A0A1I7VDE1_LOALO</name>
<sequence>MLFLVKITTGGQQQSVIDSSCSEYTIPFSFQSDKTGNPTLLCTSPVCFGQKRLYELKRDDMIAETETETKSPLNTENPIYKAQCHKYYQNISCVGETQWTVALLLENDGNIVKAKWKCCNYEGLRHARAIKTVIVKTDESYTGGEVYQNNRRVAFDLIKEVYLLFDEQQRPRYELKIMRLACIPKPVDIKNKLLIDKNSESNLSAVDVSSEYDTEEYVFTNQHRTKYAKPRRRSTILDDENFDDLFSPRHRMAHRRMFSLRRRPFYRPIAEDYDYYDYNPVIFRHPSVHRKIIADALWPINLGIMGRSGPVVAGAAVSPTFYEFTSPNAIESDYHQFVDSDSTTTPATSAQAEVYGQLSATPAVGQLLPTYSSLQYQPQRAIIPSEPKTIAAAQHTVPTYSGGNVPYYHDYFETLQCFSGDTTVQTPDQIKRIDELQIGDQVLSIEESLENGNIIKLTDYHLLYVTDCIEGENLRLVFAKDVRLGHCLHVVREQSNDLVPVQVSNIQRLTGKGFYAPLTANGDIIVNSILSSCHSNVAVQTLQQSIFSLLRKFRYLISTDQSTDGLLPGIQFLTQISDLVLPYSIA</sequence>
<protein>
    <submittedName>
        <fullName evidence="7">HintN domain-containing protein</fullName>
    </submittedName>
</protein>
<proteinExistence type="predicted"/>
<dbReference type="STRING" id="7209.A0A1I7VDE1"/>
<evidence type="ECO:0000256" key="3">
    <source>
        <dbReference type="ARBA" id="ARBA00022729"/>
    </source>
</evidence>
<comment type="subcellular location">
    <subcellularLocation>
        <location evidence="1">Secreted</location>
        <location evidence="1">Extracellular space</location>
    </subcellularLocation>
</comment>
<dbReference type="GO" id="GO:0016540">
    <property type="term" value="P:protein autoprocessing"/>
    <property type="evidence" value="ECO:0007669"/>
    <property type="project" value="InterPro"/>
</dbReference>
<reference evidence="7" key="2">
    <citation type="submission" date="2016-11" db="UniProtKB">
        <authorList>
            <consortium name="WormBaseParasite"/>
        </authorList>
    </citation>
    <scope>IDENTIFICATION</scope>
</reference>
<dbReference type="InterPro" id="IPR003587">
    <property type="entry name" value="Hint_dom_N"/>
</dbReference>
<keyword evidence="2" id="KW-0217">Developmental protein</keyword>
<dbReference type="Pfam" id="PF01079">
    <property type="entry name" value="Hint"/>
    <property type="match status" value="1"/>
</dbReference>
<dbReference type="WBParaSite" id="EN70_1301">
    <property type="protein sequence ID" value="EN70_1301"/>
    <property type="gene ID" value="EN70_1301"/>
</dbReference>
<dbReference type="CDD" id="cd00081">
    <property type="entry name" value="Hint"/>
    <property type="match status" value="1"/>
</dbReference>
<dbReference type="SUPFAM" id="SSF51294">
    <property type="entry name" value="Hedgehog/intein (Hint) domain"/>
    <property type="match status" value="1"/>
</dbReference>
<keyword evidence="3" id="KW-0732">Signal</keyword>
<dbReference type="SMART" id="SM00306">
    <property type="entry name" value="HintN"/>
    <property type="match status" value="1"/>
</dbReference>